<dbReference type="EMBL" id="SDAM02000058">
    <property type="protein sequence ID" value="KAH6833285.1"/>
    <property type="molecule type" value="Genomic_DNA"/>
</dbReference>
<sequence>MVVWGVLSCVLNYGKDGVMADCVEVHCCFTFAIEKHFLENDIRVRPDLDALSELGDVGWYCTSVGVILACSAFLQWEDGKIATFHCSFLANLIMDLTVVGTNGTLKFQDFVIPFEEHKASFSTAV</sequence>
<proteinExistence type="predicted"/>
<dbReference type="AlphaFoldDB" id="A0AAD4JG85"/>
<name>A0AAD4JG85_PERFH</name>
<accession>A0AAD4JG85</accession>
<organism evidence="1 2">
    <name type="scientific">Perilla frutescens var. hirtella</name>
    <name type="common">Perilla citriodora</name>
    <name type="synonym">Perilla setoyensis</name>
    <dbReference type="NCBI Taxonomy" id="608512"/>
    <lineage>
        <taxon>Eukaryota</taxon>
        <taxon>Viridiplantae</taxon>
        <taxon>Streptophyta</taxon>
        <taxon>Embryophyta</taxon>
        <taxon>Tracheophyta</taxon>
        <taxon>Spermatophyta</taxon>
        <taxon>Magnoliopsida</taxon>
        <taxon>eudicotyledons</taxon>
        <taxon>Gunneridae</taxon>
        <taxon>Pentapetalae</taxon>
        <taxon>asterids</taxon>
        <taxon>lamiids</taxon>
        <taxon>Lamiales</taxon>
        <taxon>Lamiaceae</taxon>
        <taxon>Nepetoideae</taxon>
        <taxon>Elsholtzieae</taxon>
        <taxon>Perilla</taxon>
    </lineage>
</organism>
<dbReference type="Proteomes" id="UP001190926">
    <property type="component" value="Unassembled WGS sequence"/>
</dbReference>
<evidence type="ECO:0000313" key="2">
    <source>
        <dbReference type="Proteomes" id="UP001190926"/>
    </source>
</evidence>
<protein>
    <submittedName>
        <fullName evidence="1">Uncharacterized protein</fullName>
    </submittedName>
</protein>
<dbReference type="SUPFAM" id="SSF55347">
    <property type="entry name" value="Glyceraldehyde-3-phosphate dehydrogenase-like, C-terminal domain"/>
    <property type="match status" value="1"/>
</dbReference>
<reference evidence="1 2" key="1">
    <citation type="journal article" date="2021" name="Nat. Commun.">
        <title>Incipient diploidization of the medicinal plant Perilla within 10,000 years.</title>
        <authorList>
            <person name="Zhang Y."/>
            <person name="Shen Q."/>
            <person name="Leng L."/>
            <person name="Zhang D."/>
            <person name="Chen S."/>
            <person name="Shi Y."/>
            <person name="Ning Z."/>
            <person name="Chen S."/>
        </authorList>
    </citation>
    <scope>NUCLEOTIDE SEQUENCE [LARGE SCALE GENOMIC DNA]</scope>
    <source>
        <strain evidence="2">cv. PC099</strain>
    </source>
</reference>
<comment type="caution">
    <text evidence="1">The sequence shown here is derived from an EMBL/GenBank/DDBJ whole genome shotgun (WGS) entry which is preliminary data.</text>
</comment>
<evidence type="ECO:0000313" key="1">
    <source>
        <dbReference type="EMBL" id="KAH6833285.1"/>
    </source>
</evidence>
<dbReference type="Gene3D" id="3.30.360.10">
    <property type="entry name" value="Dihydrodipicolinate Reductase, domain 2"/>
    <property type="match status" value="2"/>
</dbReference>
<gene>
    <name evidence="1" type="ORF">C2S53_002384</name>
</gene>
<dbReference type="PANTHER" id="PTHR46368">
    <property type="match status" value="1"/>
</dbReference>
<keyword evidence="2" id="KW-1185">Reference proteome</keyword>
<dbReference type="PANTHER" id="PTHR46368:SF19">
    <property type="entry name" value="GFO_IDH_MOCA-LIKE OXIDOREDUCTASE N-TERMINAL DOMAIN-CONTAINING PROTEIN"/>
    <property type="match status" value="1"/>
</dbReference>